<proteinExistence type="predicted"/>
<evidence type="ECO:0000313" key="1">
    <source>
        <dbReference type="EMBL" id="MBX41145.1"/>
    </source>
</evidence>
<name>A0A2P2NF71_RHIMU</name>
<reference evidence="1" key="1">
    <citation type="submission" date="2018-02" db="EMBL/GenBank/DDBJ databases">
        <title>Rhizophora mucronata_Transcriptome.</title>
        <authorList>
            <person name="Meera S.P."/>
            <person name="Sreeshan A."/>
            <person name="Augustine A."/>
        </authorList>
    </citation>
    <scope>NUCLEOTIDE SEQUENCE</scope>
    <source>
        <tissue evidence="1">Leaf</tissue>
    </source>
</reference>
<sequence length="31" mass="3545">MLSNFPLSRSTKISKFQTKSLNSKLNINSFL</sequence>
<dbReference type="EMBL" id="GGEC01060661">
    <property type="protein sequence ID" value="MBX41145.1"/>
    <property type="molecule type" value="Transcribed_RNA"/>
</dbReference>
<dbReference type="AlphaFoldDB" id="A0A2P2NF71"/>
<protein>
    <submittedName>
        <fullName evidence="1">Uncharacterized protein</fullName>
    </submittedName>
</protein>
<accession>A0A2P2NF71</accession>
<organism evidence="1">
    <name type="scientific">Rhizophora mucronata</name>
    <name type="common">Asiatic mangrove</name>
    <dbReference type="NCBI Taxonomy" id="61149"/>
    <lineage>
        <taxon>Eukaryota</taxon>
        <taxon>Viridiplantae</taxon>
        <taxon>Streptophyta</taxon>
        <taxon>Embryophyta</taxon>
        <taxon>Tracheophyta</taxon>
        <taxon>Spermatophyta</taxon>
        <taxon>Magnoliopsida</taxon>
        <taxon>eudicotyledons</taxon>
        <taxon>Gunneridae</taxon>
        <taxon>Pentapetalae</taxon>
        <taxon>rosids</taxon>
        <taxon>fabids</taxon>
        <taxon>Malpighiales</taxon>
        <taxon>Rhizophoraceae</taxon>
        <taxon>Rhizophora</taxon>
    </lineage>
</organism>